<name>A0A1Y6CX48_9GAMM</name>
<dbReference type="STRING" id="1760988.SAMN02949497_2192"/>
<evidence type="ECO:0000313" key="2">
    <source>
        <dbReference type="Proteomes" id="UP000192923"/>
    </source>
</evidence>
<protein>
    <submittedName>
        <fullName evidence="1">Uncharacterized protein</fullName>
    </submittedName>
</protein>
<sequence>MNRAHRTAEDWRKLKLAQAWREFGPPGLPDLVPCVVRLESSLATDPDTVEQAIRGFDAQAGWLERQSRLALVLGGASRPGPDGDFDPILAGELAGARGSLWVRRVAEGWRLTHITDIPAADGGHLSQERSLAGVDHLPATGQAFGAHLRYRVYWRYDEDSGWRQFAARLLGFA</sequence>
<gene>
    <name evidence="1" type="ORF">SAMN02949497_2192</name>
</gene>
<evidence type="ECO:0000313" key="1">
    <source>
        <dbReference type="EMBL" id="SMF94856.1"/>
    </source>
</evidence>
<dbReference type="RefSeq" id="WP_085212597.1">
    <property type="nucleotide sequence ID" value="NZ_FXAM01000001.1"/>
</dbReference>
<dbReference type="AlphaFoldDB" id="A0A1Y6CX48"/>
<dbReference type="OrthoDB" id="3578550at2"/>
<keyword evidence="2" id="KW-1185">Reference proteome</keyword>
<organism evidence="1 2">
    <name type="scientific">Methylomagnum ishizawai</name>
    <dbReference type="NCBI Taxonomy" id="1760988"/>
    <lineage>
        <taxon>Bacteria</taxon>
        <taxon>Pseudomonadati</taxon>
        <taxon>Pseudomonadota</taxon>
        <taxon>Gammaproteobacteria</taxon>
        <taxon>Methylococcales</taxon>
        <taxon>Methylococcaceae</taxon>
        <taxon>Methylomagnum</taxon>
    </lineage>
</organism>
<accession>A0A1Y6CX48</accession>
<dbReference type="Proteomes" id="UP000192923">
    <property type="component" value="Unassembled WGS sequence"/>
</dbReference>
<dbReference type="EMBL" id="FXAM01000001">
    <property type="protein sequence ID" value="SMF94856.1"/>
    <property type="molecule type" value="Genomic_DNA"/>
</dbReference>
<reference evidence="1 2" key="1">
    <citation type="submission" date="2016-12" db="EMBL/GenBank/DDBJ databases">
        <authorList>
            <person name="Song W.-J."/>
            <person name="Kurnit D.M."/>
        </authorList>
    </citation>
    <scope>NUCLEOTIDE SEQUENCE [LARGE SCALE GENOMIC DNA]</scope>
    <source>
        <strain evidence="1 2">175</strain>
    </source>
</reference>
<proteinExistence type="predicted"/>